<dbReference type="PANTHER" id="PTHR36780:SF1">
    <property type="entry name" value="PROFILIN"/>
    <property type="match status" value="1"/>
</dbReference>
<reference evidence="1" key="1">
    <citation type="journal article" date="2023" name="Plant J.">
        <title>Genome sequences and population genomics provide insights into the demographic history, inbreeding, and mutation load of two 'living fossil' tree species of Dipteronia.</title>
        <authorList>
            <person name="Feng Y."/>
            <person name="Comes H.P."/>
            <person name="Chen J."/>
            <person name="Zhu S."/>
            <person name="Lu R."/>
            <person name="Zhang X."/>
            <person name="Li P."/>
            <person name="Qiu J."/>
            <person name="Olsen K.M."/>
            <person name="Qiu Y."/>
        </authorList>
    </citation>
    <scope>NUCLEOTIDE SEQUENCE</scope>
    <source>
        <strain evidence="1">KIB01</strain>
    </source>
</reference>
<proteinExistence type="predicted"/>
<dbReference type="InterPro" id="IPR048278">
    <property type="entry name" value="PFN"/>
</dbReference>
<dbReference type="Proteomes" id="UP001280121">
    <property type="component" value="Unassembled WGS sequence"/>
</dbReference>
<evidence type="ECO:0008006" key="3">
    <source>
        <dbReference type="Google" id="ProtNLM"/>
    </source>
</evidence>
<sequence>MDWSFVHKAWEKWASLSVGSSGEPLTAALLINYDPTGPSRLLSTIAEQEGLKADPIEMTRFVDFIQQNKLQTGSFIIGSNEYMVTSIHENWFCARCMNTLQPAGEGAIVMQTKAFILVALYEGSIGSASRAMLSVDQLVWQFRWNLNAGLYAKLVLERRNHFDNLI</sequence>
<dbReference type="PANTHER" id="PTHR36780">
    <property type="entry name" value="OS05G0241400 PROTEIN"/>
    <property type="match status" value="1"/>
</dbReference>
<evidence type="ECO:0000313" key="1">
    <source>
        <dbReference type="EMBL" id="KAK2661946.1"/>
    </source>
</evidence>
<keyword evidence="2" id="KW-1185">Reference proteome</keyword>
<comment type="caution">
    <text evidence="1">The sequence shown here is derived from an EMBL/GenBank/DDBJ whole genome shotgun (WGS) entry which is preliminary data.</text>
</comment>
<dbReference type="EMBL" id="JANJYI010000001">
    <property type="protein sequence ID" value="KAK2661946.1"/>
    <property type="molecule type" value="Genomic_DNA"/>
</dbReference>
<accession>A0AAE0CSM4</accession>
<evidence type="ECO:0000313" key="2">
    <source>
        <dbReference type="Proteomes" id="UP001280121"/>
    </source>
</evidence>
<dbReference type="InterPro" id="IPR036140">
    <property type="entry name" value="PFN_sf"/>
</dbReference>
<gene>
    <name evidence="1" type="ORF">Ddye_000520</name>
</gene>
<organism evidence="1 2">
    <name type="scientific">Dipteronia dyeriana</name>
    <dbReference type="NCBI Taxonomy" id="168575"/>
    <lineage>
        <taxon>Eukaryota</taxon>
        <taxon>Viridiplantae</taxon>
        <taxon>Streptophyta</taxon>
        <taxon>Embryophyta</taxon>
        <taxon>Tracheophyta</taxon>
        <taxon>Spermatophyta</taxon>
        <taxon>Magnoliopsida</taxon>
        <taxon>eudicotyledons</taxon>
        <taxon>Gunneridae</taxon>
        <taxon>Pentapetalae</taxon>
        <taxon>rosids</taxon>
        <taxon>malvids</taxon>
        <taxon>Sapindales</taxon>
        <taxon>Sapindaceae</taxon>
        <taxon>Hippocastanoideae</taxon>
        <taxon>Acereae</taxon>
        <taxon>Dipteronia</taxon>
    </lineage>
</organism>
<dbReference type="Pfam" id="PF00235">
    <property type="entry name" value="Profilin"/>
    <property type="match status" value="1"/>
</dbReference>
<dbReference type="GO" id="GO:0003779">
    <property type="term" value="F:actin binding"/>
    <property type="evidence" value="ECO:0007669"/>
    <property type="project" value="InterPro"/>
</dbReference>
<name>A0AAE0CSM4_9ROSI</name>
<dbReference type="AlphaFoldDB" id="A0AAE0CSM4"/>
<protein>
    <recommendedName>
        <fullName evidence="3">Profilin</fullName>
    </recommendedName>
</protein>
<dbReference type="Gene3D" id="3.30.450.30">
    <property type="entry name" value="Dynein light chain 2a, cytoplasmic"/>
    <property type="match status" value="1"/>
</dbReference>
<dbReference type="SUPFAM" id="SSF55770">
    <property type="entry name" value="Profilin (actin-binding protein)"/>
    <property type="match status" value="1"/>
</dbReference>